<name>A0A949WTM4_9CLOT</name>
<proteinExistence type="predicted"/>
<reference evidence="1" key="1">
    <citation type="submission" date="2020-12" db="EMBL/GenBank/DDBJ databases">
        <title>Clostridium thailandense sp. nov., a novel acetogenic bacterium isolated from peat land soil in Thailand.</title>
        <authorList>
            <person name="Chaikitkaew S."/>
            <person name="Birkeland N.K."/>
        </authorList>
    </citation>
    <scope>NUCLEOTIDE SEQUENCE</scope>
    <source>
        <strain evidence="1">PL3</strain>
    </source>
</reference>
<keyword evidence="2" id="KW-1185">Reference proteome</keyword>
<protein>
    <submittedName>
        <fullName evidence="1">Uncharacterized protein</fullName>
    </submittedName>
</protein>
<evidence type="ECO:0000313" key="1">
    <source>
        <dbReference type="EMBL" id="MBV7271642.1"/>
    </source>
</evidence>
<organism evidence="1 2">
    <name type="scientific">Clostridium thailandense</name>
    <dbReference type="NCBI Taxonomy" id="2794346"/>
    <lineage>
        <taxon>Bacteria</taxon>
        <taxon>Bacillati</taxon>
        <taxon>Bacillota</taxon>
        <taxon>Clostridia</taxon>
        <taxon>Eubacteriales</taxon>
        <taxon>Clostridiaceae</taxon>
        <taxon>Clostridium</taxon>
    </lineage>
</organism>
<dbReference type="RefSeq" id="WP_218318677.1">
    <property type="nucleotide sequence ID" value="NZ_JAEEGC010000007.1"/>
</dbReference>
<comment type="caution">
    <text evidence="1">The sequence shown here is derived from an EMBL/GenBank/DDBJ whole genome shotgun (WGS) entry which is preliminary data.</text>
</comment>
<dbReference type="AlphaFoldDB" id="A0A949WTM4"/>
<sequence>MGLPKPYFENIKGVGSLDIEYIIFESEYPVLFTCRDTYNNLYLCLCCDIRNEQRWIISKTNSQVVIDMLSDKITLYDSLRSPYDKNYVVTWSYVEQKETVLECQFSEMDELDLPVKDEYIEAEDGEFEEYIGDLELNEDRKFKIITTSSKKMQFHSMSKIKINDQYRKAVYIGNSWVYFNGNLNKNSRKYFVSKFKNSISQSIYINNQSIYDQNFIPSGISKSSCFIYNN</sequence>
<dbReference type="Proteomes" id="UP000694308">
    <property type="component" value="Unassembled WGS sequence"/>
</dbReference>
<accession>A0A949WTM4</accession>
<dbReference type="EMBL" id="JAEEGC010000007">
    <property type="protein sequence ID" value="MBV7271642.1"/>
    <property type="molecule type" value="Genomic_DNA"/>
</dbReference>
<gene>
    <name evidence="1" type="ORF">I6U48_01775</name>
</gene>
<evidence type="ECO:0000313" key="2">
    <source>
        <dbReference type="Proteomes" id="UP000694308"/>
    </source>
</evidence>